<comment type="caution">
    <text evidence="5">The sequence shown here is derived from an EMBL/GenBank/DDBJ whole genome shotgun (WGS) entry which is preliminary data.</text>
</comment>
<dbReference type="InterPro" id="IPR045192">
    <property type="entry name" value="AP180-like"/>
</dbReference>
<evidence type="ECO:0000256" key="2">
    <source>
        <dbReference type="PROSITE-ProRule" id="PRU00243"/>
    </source>
</evidence>
<feature type="non-terminal residue" evidence="5">
    <location>
        <position position="1"/>
    </location>
</feature>
<dbReference type="Pfam" id="PF07651">
    <property type="entry name" value="ANTH"/>
    <property type="match status" value="1"/>
</dbReference>
<dbReference type="PROSITE" id="PS50942">
    <property type="entry name" value="ENTH"/>
    <property type="match status" value="1"/>
</dbReference>
<evidence type="ECO:0000256" key="1">
    <source>
        <dbReference type="ARBA" id="ARBA00008011"/>
    </source>
</evidence>
<dbReference type="PANTHER" id="PTHR22951">
    <property type="entry name" value="CLATHRIN ASSEMBLY PROTEIN"/>
    <property type="match status" value="1"/>
</dbReference>
<dbReference type="Gene3D" id="1.20.58.150">
    <property type="entry name" value="ANTH domain"/>
    <property type="match status" value="1"/>
</dbReference>
<feature type="compositionally biased region" description="Low complexity" evidence="3">
    <location>
        <begin position="302"/>
        <end position="312"/>
    </location>
</feature>
<keyword evidence="2" id="KW-1133">Transmembrane helix</keyword>
<dbReference type="PANTHER" id="PTHR22951:SF4">
    <property type="entry name" value="CLATHRIN COAT ASSEMBLY PROTEIN AP180"/>
    <property type="match status" value="1"/>
</dbReference>
<keyword evidence="2" id="KW-0812">Transmembrane</keyword>
<evidence type="ECO:0000313" key="6">
    <source>
        <dbReference type="Proteomes" id="UP001166093"/>
    </source>
</evidence>
<feature type="non-terminal residue" evidence="5">
    <location>
        <position position="675"/>
    </location>
</feature>
<feature type="compositionally biased region" description="Polar residues" evidence="3">
    <location>
        <begin position="292"/>
        <end position="301"/>
    </location>
</feature>
<feature type="region of interest" description="Disordered" evidence="3">
    <location>
        <begin position="284"/>
        <end position="318"/>
    </location>
</feature>
<dbReference type="Proteomes" id="UP001166093">
    <property type="component" value="Unassembled WGS sequence"/>
</dbReference>
<proteinExistence type="inferred from homology"/>
<feature type="region of interest" description="Disordered" evidence="3">
    <location>
        <begin position="390"/>
        <end position="411"/>
    </location>
</feature>
<gene>
    <name evidence="5" type="primary">Snap91</name>
    <name evidence="5" type="ORF">GTO93_0020450</name>
</gene>
<dbReference type="InterPro" id="IPR011417">
    <property type="entry name" value="ANTH_dom"/>
</dbReference>
<dbReference type="Gene3D" id="1.25.40.90">
    <property type="match status" value="1"/>
</dbReference>
<evidence type="ECO:0000259" key="4">
    <source>
        <dbReference type="PROSITE" id="PS50942"/>
    </source>
</evidence>
<keyword evidence="2" id="KW-0472">Membrane</keyword>
<reference evidence="5" key="1">
    <citation type="journal article" date="2021" name="Cell">
        <title>Tracing the genetic footprints of vertebrate landing in non-teleost ray-finned fishes.</title>
        <authorList>
            <person name="Bi X."/>
            <person name="Wang K."/>
            <person name="Yang L."/>
            <person name="Pan H."/>
            <person name="Jiang H."/>
            <person name="Wei Q."/>
            <person name="Fang M."/>
            <person name="Yu H."/>
            <person name="Zhu C."/>
            <person name="Cai Y."/>
            <person name="He Y."/>
            <person name="Gan X."/>
            <person name="Zeng H."/>
            <person name="Yu D."/>
            <person name="Zhu Y."/>
            <person name="Jiang H."/>
            <person name="Qiu Q."/>
            <person name="Yang H."/>
            <person name="Zhang Y.E."/>
            <person name="Wang W."/>
            <person name="Zhu M."/>
            <person name="He S."/>
            <person name="Zhang G."/>
        </authorList>
    </citation>
    <scope>NUCLEOTIDE SEQUENCE</scope>
    <source>
        <strain evidence="5">Pddl_001</strain>
    </source>
</reference>
<dbReference type="SUPFAM" id="SSF89009">
    <property type="entry name" value="GAT-like domain"/>
    <property type="match status" value="1"/>
</dbReference>
<organism evidence="5 6">
    <name type="scientific">Polyodon spathula</name>
    <name type="common">North American paddlefish</name>
    <name type="synonym">Squalus spathula</name>
    <dbReference type="NCBI Taxonomy" id="7913"/>
    <lineage>
        <taxon>Eukaryota</taxon>
        <taxon>Metazoa</taxon>
        <taxon>Chordata</taxon>
        <taxon>Craniata</taxon>
        <taxon>Vertebrata</taxon>
        <taxon>Euteleostomi</taxon>
        <taxon>Actinopterygii</taxon>
        <taxon>Chondrostei</taxon>
        <taxon>Acipenseriformes</taxon>
        <taxon>Polyodontidae</taxon>
        <taxon>Polyodon</taxon>
    </lineage>
</organism>
<dbReference type="InterPro" id="IPR014712">
    <property type="entry name" value="ANTH_dom_sf"/>
</dbReference>
<keyword evidence="6" id="KW-1185">Reference proteome</keyword>
<evidence type="ECO:0000313" key="5">
    <source>
        <dbReference type="EMBL" id="MBN3282133.1"/>
    </source>
</evidence>
<dbReference type="InterPro" id="IPR013809">
    <property type="entry name" value="ENTH"/>
</dbReference>
<name>A0ABS2Y862_POLSP</name>
<comment type="caution">
    <text evidence="2">Lacks conserved residue(s) required for the propagation of feature annotation.</text>
</comment>
<protein>
    <submittedName>
        <fullName evidence="5">AP180 protein</fullName>
    </submittedName>
</protein>
<sequence>MSGQTLTDRIAAAQYSVTGSAVARAVCKATTHEVMGPKKKHLEYLIQATNETNVNIPQMADTLFERATNSSWVVVFKALVTTHHLMVQGNERFIQYLASRNTLFNLSNFLDKTGSHGYDMSTFIRRYSRYMNEKAFAYRQMAFDFGRVKKGAEGVMRTMNPEKLLKGMPILQGQIDALLEFDVSLSSKNIILIVFSALVVTFSYVIPFVNLFKVDVPEKFFEMKKGQCKEALEIYKRFLTRMTSVSEFLKVAEQVGIDKGDIPDLTYAPSSLLETLEQHLNTLEGKKPGSNIRHSTITLQGSPTTTSPTSTPAKSSDGAQVVDLFSSPSSAAASNASSNLLDLQPDFSSAQPAGATAAPAASSAWGDSLVAAPVPALASASESLLSDPYAVEASPTPTPTEIPPAPPPATAATPIAAAAAAPPVPTTAASASGDMDLFGDAFAASPGEGPVASEGAAAPATPTPAAAAALDACTGTDPFAPSEGRAAVPPELDLFAMKPVETSVPVATPTTSAALPAATAAAPTSITATTTTFTTTALPALDIFGDLFDSMPEPNASTAPKQDVTPSIDLFATDTFSSPPRGASPKPEGNLSADLLSGESLLGKLQGCCLPTQIKGKFFFFFFLQSLNESYKRLSSFPICQVIMSTRLIRICCRLYVVFAALFGLVSQQLVRNPF</sequence>
<feature type="transmembrane region" description="Helical" evidence="2">
    <location>
        <begin position="190"/>
        <end position="212"/>
    </location>
</feature>
<evidence type="ECO:0000256" key="3">
    <source>
        <dbReference type="SAM" id="MobiDB-lite"/>
    </source>
</evidence>
<dbReference type="EMBL" id="JAAWVQ010114898">
    <property type="protein sequence ID" value="MBN3282133.1"/>
    <property type="molecule type" value="Genomic_DNA"/>
</dbReference>
<dbReference type="InterPro" id="IPR008942">
    <property type="entry name" value="ENTH_VHS"/>
</dbReference>
<feature type="domain" description="ENTH" evidence="4">
    <location>
        <begin position="14"/>
        <end position="145"/>
    </location>
</feature>
<comment type="similarity">
    <text evidence="1">Belongs to the PICALM/SNAP91 family.</text>
</comment>
<dbReference type="CDD" id="cd16985">
    <property type="entry name" value="ANTH_N_AP180"/>
    <property type="match status" value="1"/>
</dbReference>
<dbReference type="SMART" id="SM00273">
    <property type="entry name" value="ENTH"/>
    <property type="match status" value="1"/>
</dbReference>
<dbReference type="SUPFAM" id="SSF48464">
    <property type="entry name" value="ENTH/VHS domain"/>
    <property type="match status" value="1"/>
</dbReference>
<feature type="compositionally biased region" description="Pro residues" evidence="3">
    <location>
        <begin position="396"/>
        <end position="409"/>
    </location>
</feature>
<accession>A0ABS2Y862</accession>